<dbReference type="Proteomes" id="UP000824380">
    <property type="component" value="Chromosome 4"/>
</dbReference>
<evidence type="ECO:0000313" key="1">
    <source>
        <dbReference type="EMBL" id="KAI5630615.1"/>
    </source>
</evidence>
<organism evidence="1 2">
    <name type="scientific">Venturia canescens</name>
    <dbReference type="NCBI Taxonomy" id="32260"/>
    <lineage>
        <taxon>Eukaryota</taxon>
        <taxon>Metazoa</taxon>
        <taxon>Ecdysozoa</taxon>
        <taxon>Arthropoda</taxon>
        <taxon>Hexapoda</taxon>
        <taxon>Insecta</taxon>
        <taxon>Pterygota</taxon>
        <taxon>Neoptera</taxon>
        <taxon>Endopterygota</taxon>
        <taxon>Hymenoptera</taxon>
        <taxon>Apocrita</taxon>
        <taxon>Ichneumonoidea</taxon>
        <taxon>Ichneumonidae</taxon>
        <taxon>Campopleginae</taxon>
        <taxon>Dusona group</taxon>
        <taxon>Venturia</taxon>
    </lineage>
</organism>
<dbReference type="EMBL" id="CM033500">
    <property type="protein sequence ID" value="KAI5630615.1"/>
    <property type="molecule type" value="Genomic_DNA"/>
</dbReference>
<evidence type="ECO:0000313" key="2">
    <source>
        <dbReference type="Proteomes" id="UP000824380"/>
    </source>
</evidence>
<gene>
    <name evidence="1" type="ORF">KP791_000041</name>
</gene>
<comment type="caution">
    <text evidence="1">The sequence shown here is derived from an EMBL/GenBank/DDBJ whole genome shotgun (WGS) entry which is preliminary data.</text>
</comment>
<accession>A0ACB9ZJ29</accession>
<name>A0ACB9ZJ29_9HYME</name>
<proteinExistence type="predicted"/>
<reference evidence="1" key="1">
    <citation type="submission" date="2022-07" db="EMBL/GenBank/DDBJ databases">
        <title>Venturia canescens Genome.</title>
        <authorList>
            <person name="Burke G.R."/>
            <person name="Simmonds T.J."/>
            <person name="Geib S.M."/>
        </authorList>
    </citation>
    <scope>NUCLEOTIDE SEQUENCE</scope>
    <source>
        <strain evidence="1">UGA</strain>
    </source>
</reference>
<keyword evidence="2" id="KW-1185">Reference proteome</keyword>
<sequence length="279" mass="31601">MSIATSKKPATTKTLFTNHSHLVRYVYARPFTTDVENETKQMTTDGLKYFDVFITGVPDGVSPIANVAMIETGTPNRLFIFSNQELDEGSLQTLDSFYAKKHYPMLEPTKSCGNVDTVPVHNFYTVNDSDNGGEGIDGEASATFVEYRYVQQRRRPTNMYYDPDSGEMFRLVLPEDSSLLVLIMPENFVRTGRKTGYFKFEGDLIVRVYSKHLLSAKLEDEDLDHVSVISTENTQLMDIVKIFFSRMGMHRIHTPSLNQVVSFDEYITLVVGSIANLNL</sequence>
<protein>
    <submittedName>
        <fullName evidence="1">OrNVorf118-like</fullName>
    </submittedName>
</protein>